<protein>
    <submittedName>
        <fullName evidence="3">3-oxoacyl-[acyl-carrier-protein] reductase (3-ketoacyl-acyl carrier protein reductase)</fullName>
        <ecNumber evidence="3">1.1.1.100</ecNumber>
    </submittedName>
</protein>
<dbReference type="KEGG" id="dat:HRM2_47670"/>
<dbReference type="AlphaFoldDB" id="C0QHF7"/>
<evidence type="ECO:0000256" key="1">
    <source>
        <dbReference type="ARBA" id="ARBA00006484"/>
    </source>
</evidence>
<organism evidence="3 4">
    <name type="scientific">Desulforapulum autotrophicum (strain ATCC 43914 / DSM 3382 / VKM B-1955 / HRM2)</name>
    <name type="common">Desulfobacterium autotrophicum</name>
    <dbReference type="NCBI Taxonomy" id="177437"/>
    <lineage>
        <taxon>Bacteria</taxon>
        <taxon>Pseudomonadati</taxon>
        <taxon>Thermodesulfobacteriota</taxon>
        <taxon>Desulfobacteria</taxon>
        <taxon>Desulfobacterales</taxon>
        <taxon>Desulfobacteraceae</taxon>
        <taxon>Desulforapulum</taxon>
    </lineage>
</organism>
<dbReference type="HOGENOM" id="CLU_010194_1_0_7"/>
<keyword evidence="4" id="KW-1185">Reference proteome</keyword>
<dbReference type="Pfam" id="PF00106">
    <property type="entry name" value="adh_short"/>
    <property type="match status" value="1"/>
</dbReference>
<dbReference type="EC" id="1.1.1.100" evidence="3"/>
<dbReference type="InterPro" id="IPR036291">
    <property type="entry name" value="NAD(P)-bd_dom_sf"/>
</dbReference>
<accession>C0QHF7</accession>
<dbReference type="SUPFAM" id="SSF51735">
    <property type="entry name" value="NAD(P)-binding Rossmann-fold domains"/>
    <property type="match status" value="1"/>
</dbReference>
<dbReference type="Proteomes" id="UP000000442">
    <property type="component" value="Chromosome"/>
</dbReference>
<sequence>MKNDYLPLQGKVTLITGAAGGIGSAISYEFARLGSTVCMCDINDSRELADQIASKGVPNRPFPYACDISEYEQVKEMVQEITADHGGVDLLINNAAVDGCGTKNSFPEMSLENFKKTIDIDLSAAVWLTLLVLPGMREKKSGRVLFTAAPRSSSGVPCPYLAGKSGFISMAKHLSARYDKEGIKTLVLALRHTETPMIRRVIASKGINVEEGLKKMHAHSLTGRMITPREIAKLYAWFAVAEDSEVSSVSLLSDGGITYMR</sequence>
<dbReference type="CDD" id="cd05233">
    <property type="entry name" value="SDR_c"/>
    <property type="match status" value="1"/>
</dbReference>
<comment type="similarity">
    <text evidence="1">Belongs to the short-chain dehydrogenases/reductases (SDR) family.</text>
</comment>
<dbReference type="Gene3D" id="3.40.50.720">
    <property type="entry name" value="NAD(P)-binding Rossmann-like Domain"/>
    <property type="match status" value="1"/>
</dbReference>
<dbReference type="InterPro" id="IPR002347">
    <property type="entry name" value="SDR_fam"/>
</dbReference>
<gene>
    <name evidence="3" type="ordered locus">HRM2_47670</name>
</gene>
<dbReference type="STRING" id="177437.HRM2_47670"/>
<dbReference type="PANTHER" id="PTHR42760:SF133">
    <property type="entry name" value="3-OXOACYL-[ACYL-CARRIER-PROTEIN] REDUCTASE"/>
    <property type="match status" value="1"/>
</dbReference>
<dbReference type="EMBL" id="CP001087">
    <property type="protein sequence ID" value="ACN17816.1"/>
    <property type="molecule type" value="Genomic_DNA"/>
</dbReference>
<keyword evidence="2 3" id="KW-0560">Oxidoreductase</keyword>
<dbReference type="GO" id="GO:0004316">
    <property type="term" value="F:3-oxoacyl-[acyl-carrier-protein] reductase (NADPH) activity"/>
    <property type="evidence" value="ECO:0007669"/>
    <property type="project" value="UniProtKB-EC"/>
</dbReference>
<reference evidence="3 4" key="1">
    <citation type="journal article" date="2009" name="Environ. Microbiol.">
        <title>Genome sequence of Desulfobacterium autotrophicum HRM2, a marine sulfate reducer oxidizing organic carbon completely to carbon dioxide.</title>
        <authorList>
            <person name="Strittmatter A.W."/>
            <person name="Liesegang H."/>
            <person name="Rabus R."/>
            <person name="Decker I."/>
            <person name="Amann J."/>
            <person name="Andres S."/>
            <person name="Henne A."/>
            <person name="Fricke W.F."/>
            <person name="Martinez-Arias R."/>
            <person name="Bartels D."/>
            <person name="Goesmann A."/>
            <person name="Krause L."/>
            <person name="Puehler A."/>
            <person name="Klenk H.P."/>
            <person name="Richter M."/>
            <person name="Schuler M."/>
            <person name="Gloeckner F.O."/>
            <person name="Meyerdierks A."/>
            <person name="Gottschalk G."/>
            <person name="Amann R."/>
        </authorList>
    </citation>
    <scope>NUCLEOTIDE SEQUENCE [LARGE SCALE GENOMIC DNA]</scope>
    <source>
        <strain evidence="4">ATCC 43914 / DSM 3382 / HRM2</strain>
    </source>
</reference>
<evidence type="ECO:0000313" key="4">
    <source>
        <dbReference type="Proteomes" id="UP000000442"/>
    </source>
</evidence>
<dbReference type="PANTHER" id="PTHR42760">
    <property type="entry name" value="SHORT-CHAIN DEHYDROGENASES/REDUCTASES FAMILY MEMBER"/>
    <property type="match status" value="1"/>
</dbReference>
<dbReference type="eggNOG" id="COG1028">
    <property type="taxonomic scope" value="Bacteria"/>
</dbReference>
<evidence type="ECO:0000256" key="2">
    <source>
        <dbReference type="ARBA" id="ARBA00023002"/>
    </source>
</evidence>
<evidence type="ECO:0000313" key="3">
    <source>
        <dbReference type="EMBL" id="ACN17816.1"/>
    </source>
</evidence>
<proteinExistence type="inferred from homology"/>
<dbReference type="PRINTS" id="PR00081">
    <property type="entry name" value="GDHRDH"/>
</dbReference>
<dbReference type="RefSeq" id="WP_015906526.1">
    <property type="nucleotide sequence ID" value="NC_012108.1"/>
</dbReference>
<name>C0QHF7_DESAH</name>